<sequence length="82" mass="9131">MHGNPSYKQKTLALLATYGGMTLQWRRHKTDASSPLAQNRRCGGLTRPRKGEAMGSGIPASADSCKLFSNPYYIKLIYKLKQ</sequence>
<dbReference type="EMBL" id="CP054706">
    <property type="protein sequence ID" value="QQK80069.1"/>
    <property type="molecule type" value="Genomic_DNA"/>
</dbReference>
<dbReference type="KEGG" id="scib:HUG20_09330"/>
<name>A0A7T7CFJ9_9BACI</name>
<dbReference type="AlphaFoldDB" id="A0A7T7CFJ9"/>
<organism evidence="2 3">
    <name type="scientific">Salicibibacter cibi</name>
    <dbReference type="NCBI Taxonomy" id="2743001"/>
    <lineage>
        <taxon>Bacteria</taxon>
        <taxon>Bacillati</taxon>
        <taxon>Bacillota</taxon>
        <taxon>Bacilli</taxon>
        <taxon>Bacillales</taxon>
        <taxon>Bacillaceae</taxon>
        <taxon>Salicibibacter</taxon>
    </lineage>
</organism>
<dbReference type="Proteomes" id="UP000595349">
    <property type="component" value="Chromosome"/>
</dbReference>
<keyword evidence="3" id="KW-1185">Reference proteome</keyword>
<dbReference type="RefSeq" id="WP_200090243.1">
    <property type="nucleotide sequence ID" value="NZ_CP054706.1"/>
</dbReference>
<reference evidence="2 3" key="1">
    <citation type="submission" date="2020-06" db="EMBL/GenBank/DDBJ databases">
        <title>Genomic analysis of Salicibibacter sp. NKC21-4.</title>
        <authorList>
            <person name="Oh Y.J."/>
        </authorList>
    </citation>
    <scope>NUCLEOTIDE SEQUENCE [LARGE SCALE GENOMIC DNA]</scope>
    <source>
        <strain evidence="2 3">NKC21-4</strain>
    </source>
</reference>
<protein>
    <submittedName>
        <fullName evidence="2">Uncharacterized protein</fullName>
    </submittedName>
</protein>
<gene>
    <name evidence="2" type="ORF">HUG20_09330</name>
</gene>
<feature type="region of interest" description="Disordered" evidence="1">
    <location>
        <begin position="29"/>
        <end position="57"/>
    </location>
</feature>
<evidence type="ECO:0000313" key="3">
    <source>
        <dbReference type="Proteomes" id="UP000595349"/>
    </source>
</evidence>
<proteinExistence type="predicted"/>
<accession>A0A7T7CFJ9</accession>
<evidence type="ECO:0000256" key="1">
    <source>
        <dbReference type="SAM" id="MobiDB-lite"/>
    </source>
</evidence>
<evidence type="ECO:0000313" key="2">
    <source>
        <dbReference type="EMBL" id="QQK80069.1"/>
    </source>
</evidence>